<evidence type="ECO:0000256" key="3">
    <source>
        <dbReference type="ARBA" id="ARBA00022679"/>
    </source>
</evidence>
<name>A0A1P8UA82_9MICO</name>
<reference evidence="9 10" key="1">
    <citation type="submission" date="2016-12" db="EMBL/GenBank/DDBJ databases">
        <title>Complete genome sequence of Microbacterium aurum KACC 15219.</title>
        <authorList>
            <person name="Jung Y."/>
            <person name="Shin J.-H."/>
            <person name="Lee Y.-J."/>
            <person name="Yi H."/>
            <person name="Bahn Y.-S."/>
            <person name="Kim J.F."/>
            <person name="Lee D.-W."/>
        </authorList>
    </citation>
    <scope>NUCLEOTIDE SEQUENCE [LARGE SCALE GENOMIC DNA]</scope>
    <source>
        <strain evidence="9 10">KACC 15219</strain>
    </source>
</reference>
<dbReference type="GO" id="GO:0016758">
    <property type="term" value="F:hexosyltransferase activity"/>
    <property type="evidence" value="ECO:0007669"/>
    <property type="project" value="InterPro"/>
</dbReference>
<evidence type="ECO:0000313" key="9">
    <source>
        <dbReference type="EMBL" id="APZ34986.1"/>
    </source>
</evidence>
<keyword evidence="6 8" id="KW-0472">Membrane</keyword>
<proteinExistence type="inferred from homology"/>
<dbReference type="Proteomes" id="UP000187185">
    <property type="component" value="Chromosome"/>
</dbReference>
<feature type="transmembrane region" description="Helical" evidence="8">
    <location>
        <begin position="289"/>
        <end position="307"/>
    </location>
</feature>
<dbReference type="EMBL" id="CP018762">
    <property type="protein sequence ID" value="APZ34986.1"/>
    <property type="molecule type" value="Genomic_DNA"/>
</dbReference>
<evidence type="ECO:0000256" key="6">
    <source>
        <dbReference type="ARBA" id="ARBA00023136"/>
    </source>
</evidence>
<keyword evidence="4 8" id="KW-0812">Transmembrane</keyword>
<evidence type="ECO:0000256" key="7">
    <source>
        <dbReference type="ARBA" id="ARBA00024033"/>
    </source>
</evidence>
<dbReference type="OrthoDB" id="581198at2"/>
<comment type="subcellular location">
    <subcellularLocation>
        <location evidence="1">Cell membrane</location>
        <topology evidence="1">Multi-pass membrane protein</topology>
    </subcellularLocation>
</comment>
<comment type="similarity">
    <text evidence="7">Belongs to the glycosyltransferase 87 family.</text>
</comment>
<feature type="transmembrane region" description="Helical" evidence="8">
    <location>
        <begin position="7"/>
        <end position="25"/>
    </location>
</feature>
<protein>
    <recommendedName>
        <fullName evidence="11">DUF2029 domain-containing protein</fullName>
    </recommendedName>
</protein>
<gene>
    <name evidence="9" type="ORF">BOH66_12580</name>
</gene>
<feature type="transmembrane region" description="Helical" evidence="8">
    <location>
        <begin position="111"/>
        <end position="129"/>
    </location>
</feature>
<dbReference type="GO" id="GO:0005886">
    <property type="term" value="C:plasma membrane"/>
    <property type="evidence" value="ECO:0007669"/>
    <property type="project" value="UniProtKB-SubCell"/>
</dbReference>
<sequence length="408" mass="43523">MSRRAVLWNAFAVVHLGVAWLGFLMPNQPMGDVHNVYDPWSRMALDGSAIVGITEPWVYPQLALLPMIAAQGLAPLAGYYLAWALVVTAVDALAFAVLVGRAHAVGRVTAAWFWLSFIALLGPVGLYRLDGFTTALAVLGCLWLVGRPWLASILLAVATWMKVWPAALLAAAVIALRRRGALVGGAVIVSALTLSGVVLAGGAANAFGFIGDQTSRGLQVEAPVSTPYLWGTFFDPRTFWVYYDRDMLTFQVTGTEVDTVIALMTPLLLVAMAGIAALGVVAVVRGARYATLFPPLSLALVLGFIVFNKVGSPQYLCWLVPSLVVGLVLDRRRWALPATVALGTALLTQLVYPLLYGGILTPALVPVTVLTVRNLALIALLVWMVVRLAAIVRSPVRDAAALRAASFA</sequence>
<keyword evidence="5 8" id="KW-1133">Transmembrane helix</keyword>
<organism evidence="9 10">
    <name type="scientific">Microbacterium aurum</name>
    <dbReference type="NCBI Taxonomy" id="36805"/>
    <lineage>
        <taxon>Bacteria</taxon>
        <taxon>Bacillati</taxon>
        <taxon>Actinomycetota</taxon>
        <taxon>Actinomycetes</taxon>
        <taxon>Micrococcales</taxon>
        <taxon>Microbacteriaceae</taxon>
        <taxon>Microbacterium</taxon>
    </lineage>
</organism>
<feature type="transmembrane region" description="Helical" evidence="8">
    <location>
        <begin position="260"/>
        <end position="282"/>
    </location>
</feature>
<keyword evidence="3" id="KW-0808">Transferase</keyword>
<evidence type="ECO:0000256" key="5">
    <source>
        <dbReference type="ARBA" id="ARBA00022989"/>
    </source>
</evidence>
<feature type="transmembrane region" description="Helical" evidence="8">
    <location>
        <begin position="375"/>
        <end position="392"/>
    </location>
</feature>
<feature type="transmembrane region" description="Helical" evidence="8">
    <location>
        <begin position="80"/>
        <end position="99"/>
    </location>
</feature>
<dbReference type="InterPro" id="IPR018584">
    <property type="entry name" value="GT87"/>
</dbReference>
<evidence type="ECO:0008006" key="11">
    <source>
        <dbReference type="Google" id="ProtNLM"/>
    </source>
</evidence>
<dbReference type="Pfam" id="PF09594">
    <property type="entry name" value="GT87"/>
    <property type="match status" value="1"/>
</dbReference>
<evidence type="ECO:0000256" key="8">
    <source>
        <dbReference type="SAM" id="Phobius"/>
    </source>
</evidence>
<dbReference type="AlphaFoldDB" id="A0A1P8UA82"/>
<dbReference type="KEGG" id="maur:BOH66_12580"/>
<keyword evidence="2" id="KW-1003">Cell membrane</keyword>
<feature type="transmembrane region" description="Helical" evidence="8">
    <location>
        <begin position="313"/>
        <end position="329"/>
    </location>
</feature>
<evidence type="ECO:0000256" key="4">
    <source>
        <dbReference type="ARBA" id="ARBA00022692"/>
    </source>
</evidence>
<accession>A0A1P8UA82</accession>
<feature type="transmembrane region" description="Helical" evidence="8">
    <location>
        <begin position="336"/>
        <end position="355"/>
    </location>
</feature>
<dbReference type="RefSeq" id="WP_076691372.1">
    <property type="nucleotide sequence ID" value="NZ_CP018762.1"/>
</dbReference>
<feature type="transmembrane region" description="Helical" evidence="8">
    <location>
        <begin position="183"/>
        <end position="210"/>
    </location>
</feature>
<keyword evidence="10" id="KW-1185">Reference proteome</keyword>
<evidence type="ECO:0000256" key="1">
    <source>
        <dbReference type="ARBA" id="ARBA00004651"/>
    </source>
</evidence>
<feature type="transmembrane region" description="Helical" evidence="8">
    <location>
        <begin position="149"/>
        <end position="176"/>
    </location>
</feature>
<evidence type="ECO:0000256" key="2">
    <source>
        <dbReference type="ARBA" id="ARBA00022475"/>
    </source>
</evidence>
<evidence type="ECO:0000313" key="10">
    <source>
        <dbReference type="Proteomes" id="UP000187185"/>
    </source>
</evidence>
<dbReference type="STRING" id="36805.BOH66_12580"/>